<dbReference type="InterPro" id="IPR018511">
    <property type="entry name" value="Hemolysin-typ_Ca-bd_CS"/>
</dbReference>
<protein>
    <submittedName>
        <fullName evidence="4">Type I secretion C-terminal target domain-containing protein</fullName>
    </submittedName>
</protein>
<gene>
    <name evidence="4" type="ORF">EXU28_09890</name>
</gene>
<dbReference type="PRINTS" id="PR00313">
    <property type="entry name" value="CABNDNGRPT"/>
</dbReference>
<keyword evidence="2" id="KW-0964">Secreted</keyword>
<dbReference type="PANTHER" id="PTHR38340:SF1">
    <property type="entry name" value="S-LAYER PROTEIN"/>
    <property type="match status" value="1"/>
</dbReference>
<dbReference type="InterPro" id="IPR050557">
    <property type="entry name" value="RTX_toxin/Mannuronan_C5-epim"/>
</dbReference>
<dbReference type="Gene3D" id="2.150.10.10">
    <property type="entry name" value="Serralysin-like metalloprotease, C-terminal"/>
    <property type="match status" value="1"/>
</dbReference>
<keyword evidence="5" id="KW-1185">Reference proteome</keyword>
<organism evidence="4 5">
    <name type="scientific">Acinetobacter wuhouensis</name>
    <dbReference type="NCBI Taxonomy" id="1879050"/>
    <lineage>
        <taxon>Bacteria</taxon>
        <taxon>Pseudomonadati</taxon>
        <taxon>Pseudomonadota</taxon>
        <taxon>Gammaproteobacteria</taxon>
        <taxon>Moraxellales</taxon>
        <taxon>Moraxellaceae</taxon>
        <taxon>Acinetobacter</taxon>
    </lineage>
</organism>
<sequence>MLELLASVHLKPQTTPLGGLTGLLGEILNLSILNGITMTATDSAGLEGTAKVSELVGLPILNDLLAPNSTLFEDGTDADNTLGNATANYSQRLYGYDGNDTLTGGSGNDILRGGKGNDTLNGGAGNDLLDGGAGNDKLIGGAGSDTAIFRLLSTDATGGNGTDTWLKASVTNPDFHVGNTVTDSEADKIDISELLDSTVNMGNIGQYVFTSYDAVNNKTVIAIDRDGSTGPLAKTDLLILENVNTTLDELLKNHQLIF</sequence>
<dbReference type="PROSITE" id="PS00330">
    <property type="entry name" value="HEMOLYSIN_CALCIUM"/>
    <property type="match status" value="3"/>
</dbReference>
<dbReference type="AlphaFoldDB" id="A0A4Q7AGB1"/>
<proteinExistence type="predicted"/>
<evidence type="ECO:0000256" key="3">
    <source>
        <dbReference type="ARBA" id="ARBA00022837"/>
    </source>
</evidence>
<evidence type="ECO:0000313" key="5">
    <source>
        <dbReference type="Proteomes" id="UP000293863"/>
    </source>
</evidence>
<dbReference type="InterPro" id="IPR001343">
    <property type="entry name" value="Hemolysn_Ca-bd"/>
</dbReference>
<comment type="caution">
    <text evidence="4">The sequence shown here is derived from an EMBL/GenBank/DDBJ whole genome shotgun (WGS) entry which is preliminary data.</text>
</comment>
<reference evidence="4 5" key="1">
    <citation type="submission" date="2019-02" db="EMBL/GenBank/DDBJ databases">
        <title>The Batch Genome Submission of Acinetobacter spp. strains.</title>
        <authorList>
            <person name="Qin J."/>
            <person name="Hu Y."/>
            <person name="Ye H."/>
            <person name="Wei L."/>
            <person name="Feng Y."/>
            <person name="Zong Z."/>
        </authorList>
    </citation>
    <scope>NUCLEOTIDE SEQUENCE [LARGE SCALE GENOMIC DNA]</scope>
    <source>
        <strain evidence="4 5">WCHAW060049</strain>
    </source>
</reference>
<dbReference type="Pfam" id="PF00353">
    <property type="entry name" value="HemolysinCabind"/>
    <property type="match status" value="1"/>
</dbReference>
<dbReference type="GO" id="GO:0005509">
    <property type="term" value="F:calcium ion binding"/>
    <property type="evidence" value="ECO:0007669"/>
    <property type="project" value="InterPro"/>
</dbReference>
<name>A0A4Q7AGB1_9GAMM</name>
<dbReference type="InterPro" id="IPR011049">
    <property type="entry name" value="Serralysin-like_metalloprot_C"/>
</dbReference>
<comment type="subcellular location">
    <subcellularLocation>
        <location evidence="1">Secreted</location>
    </subcellularLocation>
</comment>
<keyword evidence="3" id="KW-0106">Calcium</keyword>
<dbReference type="NCBIfam" id="TIGR03661">
    <property type="entry name" value="T1SS_VCA0849"/>
    <property type="match status" value="1"/>
</dbReference>
<evidence type="ECO:0000256" key="2">
    <source>
        <dbReference type="ARBA" id="ARBA00022525"/>
    </source>
</evidence>
<dbReference type="Proteomes" id="UP000293863">
    <property type="component" value="Unassembled WGS sequence"/>
</dbReference>
<dbReference type="GO" id="GO:0005576">
    <property type="term" value="C:extracellular region"/>
    <property type="evidence" value="ECO:0007669"/>
    <property type="project" value="UniProtKB-SubCell"/>
</dbReference>
<accession>A0A4Q7AGB1</accession>
<dbReference type="SUPFAM" id="SSF51120">
    <property type="entry name" value="beta-Roll"/>
    <property type="match status" value="1"/>
</dbReference>
<dbReference type="InterPro" id="IPR019960">
    <property type="entry name" value="T1SS_VCA0849"/>
</dbReference>
<dbReference type="PANTHER" id="PTHR38340">
    <property type="entry name" value="S-LAYER PROTEIN"/>
    <property type="match status" value="1"/>
</dbReference>
<evidence type="ECO:0000313" key="4">
    <source>
        <dbReference type="EMBL" id="RZG46076.1"/>
    </source>
</evidence>
<evidence type="ECO:0000256" key="1">
    <source>
        <dbReference type="ARBA" id="ARBA00004613"/>
    </source>
</evidence>
<dbReference type="EMBL" id="SGSQ01000014">
    <property type="protein sequence ID" value="RZG46076.1"/>
    <property type="molecule type" value="Genomic_DNA"/>
</dbReference>